<gene>
    <name evidence="1" type="primary">dsr1</name>
    <name evidence="1" type="ORF">RG963_03060</name>
</gene>
<dbReference type="NCBIfam" id="NF041818">
    <property type="entry name" value="Dsr1"/>
    <property type="match status" value="1"/>
</dbReference>
<protein>
    <submittedName>
        <fullName evidence="1">Anti-phage defense-associated sirtuin Dsr1</fullName>
    </submittedName>
</protein>
<organism evidence="1 2">
    <name type="scientific">Methanosarcina baikalica</name>
    <dbReference type="NCBI Taxonomy" id="3073890"/>
    <lineage>
        <taxon>Archaea</taxon>
        <taxon>Methanobacteriati</taxon>
        <taxon>Methanobacteriota</taxon>
        <taxon>Stenosarchaea group</taxon>
        <taxon>Methanomicrobia</taxon>
        <taxon>Methanosarcinales</taxon>
        <taxon>Methanosarcinaceae</taxon>
        <taxon>Methanosarcina</taxon>
    </lineage>
</organism>
<dbReference type="Proteomes" id="UP001246244">
    <property type="component" value="Unassembled WGS sequence"/>
</dbReference>
<dbReference type="InterPro" id="IPR029035">
    <property type="entry name" value="DHS-like_NAD/FAD-binding_dom"/>
</dbReference>
<evidence type="ECO:0000313" key="2">
    <source>
        <dbReference type="Proteomes" id="UP001246244"/>
    </source>
</evidence>
<evidence type="ECO:0000313" key="1">
    <source>
        <dbReference type="EMBL" id="MDR7664781.1"/>
    </source>
</evidence>
<comment type="caution">
    <text evidence="1">The sequence shown here is derived from an EMBL/GenBank/DDBJ whole genome shotgun (WGS) entry which is preliminary data.</text>
</comment>
<dbReference type="Gene3D" id="3.40.50.1220">
    <property type="entry name" value="TPP-binding domain"/>
    <property type="match status" value="1"/>
</dbReference>
<dbReference type="RefSeq" id="WP_310574808.1">
    <property type="nucleotide sequence ID" value="NZ_JAVKPK010000008.1"/>
</dbReference>
<proteinExistence type="predicted"/>
<dbReference type="Pfam" id="PF13289">
    <property type="entry name" value="SIR2_2"/>
    <property type="match status" value="1"/>
</dbReference>
<accession>A0ABU2CYL7</accession>
<keyword evidence="2" id="KW-1185">Reference proteome</keyword>
<dbReference type="SUPFAM" id="SSF52467">
    <property type="entry name" value="DHS-like NAD/FAD-binding domain"/>
    <property type="match status" value="1"/>
</dbReference>
<dbReference type="EMBL" id="JAVKPK010000008">
    <property type="protein sequence ID" value="MDR7664781.1"/>
    <property type="molecule type" value="Genomic_DNA"/>
</dbReference>
<reference evidence="2" key="1">
    <citation type="submission" date="2023-07" db="EMBL/GenBank/DDBJ databases">
        <title>Whole-genome sequencing of a new Methanosarcina sp. Z-7115.</title>
        <authorList>
            <person name="Zhilina T.N."/>
            <person name="Merkel A.Y."/>
        </authorList>
    </citation>
    <scope>NUCLEOTIDE SEQUENCE [LARGE SCALE GENOMIC DNA]</scope>
    <source>
        <strain evidence="2">Z-7115</strain>
    </source>
</reference>
<name>A0ABU2CYL7_9EURY</name>
<sequence>MPAFIVNGPDIPESLLEAHEEGRIVFFCGAGISYPAGLPGFQGLVDKIYEKLGTTKTSTEQQTYANKQFDTTLDLLERRHPGQRIAVRKALATVLTPSQIKDDSTITHKALIQLATNRKGKVRLVTTNFDQLFQHIITKDDMDIPIYSAPLLPIPKKNRWDGIVYLHGLLPDSFDETELNRLVFTSGDFGLAYLNERWASRFVTELFRHYTVCFVGYGINDPVLRYMMDAFAADELLGETRPEAFAFACYYNGEREKAKIEWETKGVIPLLYEVPAGTHDHSALHRTLKEWADTYHDGVQGKKMIISQHARTPPLAPSRTDYAVCRVLWALTDDLAAKHFADLNPVPPLEWLEPLSEKQFEHRDLSRFGVAANSTENNDLRFSIFHRPTPYTRSPWMCIVDNGAQNSDLDLVMSHLSRWLIRHLGDPKLILWLARYGDHLHKKFINQISNRLDELDRLVANGGEDEINRIIADAPNAIPGPPMRTLWRLFMTGRIKLQQSGHSNLYHCVDLIKREGLTPSLRMELRDNLAPRVTLGAPFNLIENVYVSSKPVSIKDLVNCDLVLQSNYVHHLIDKWSASQNYQDVLPELLQDFTLLLRDALDLARELGDANDRHDLSYIEQPSISQHSQNSNLHDWTALIIFTRDAWLATAKSDSKKARHAAEGWWQQSYPVFKRLALFAAPHDEVISHRQALDWLLGDNCWWLWAVETRREAMRLLVTLAPKIVSSEALELEQAILIGPPREMFREGLEDEKWEYYVNQMVWLRLAKFQAVGGELSELANAKLDKLNQEYPSWKLAEDERDEFPFWKGGGDEWQKFSRTPQDFTELVEWLKKHENPDYWEEDDWSQRCRDDFSTTSSALCKLSKEGKWIIGRWKQALMAWSEDKTNNESWLDMGPFLNDAPGEIIQSLAHELSWWLRAIAKSFERHEKIFLNLCHRILEQDYPDEDNSEDPVMQAINRPVGIVTDALLQWLYRTREDDQLLSEELKATFTEICNVKIGKFRHGRVLLAAHVITLYSVDSNWTKEYLLPLFNWSSSTEANAVWEGFLWSPRLYRPLLADIKEPFLEGAKHYHELRKHAGQFAAFLTFVSLDPGDIFTTKELTYATGCLPVEGLERAAKTLATSFDSVGDRRKEYWHNRVLPYLHSIWPKNSNLITPIISESFALLCLTADESFPEALQELEYWIKPSQSLPLLFDLMNENKICTKFPEEALKFLDLVVGNDPNWLLRDLQKCLNDIKQNNEKLESDPRFVRLNDLADFPQMSFQFS</sequence>